<accession>A0ABY9TJ35</accession>
<dbReference type="Pfam" id="PF01571">
    <property type="entry name" value="GCV_T"/>
    <property type="match status" value="1"/>
</dbReference>
<dbReference type="Proteomes" id="UP001248581">
    <property type="component" value="Chromosome"/>
</dbReference>
<protein>
    <submittedName>
        <fullName evidence="4">Aminomethyltransferase family protein</fullName>
    </submittedName>
</protein>
<dbReference type="SUPFAM" id="SSF103025">
    <property type="entry name" value="Folate-binding domain"/>
    <property type="match status" value="1"/>
</dbReference>
<dbReference type="PANTHER" id="PTHR43757:SF2">
    <property type="entry name" value="AMINOMETHYLTRANSFERASE, MITOCHONDRIAL"/>
    <property type="match status" value="1"/>
</dbReference>
<organism evidence="4 5">
    <name type="scientific">Thalassotalea nanhaiensis</name>
    <dbReference type="NCBI Taxonomy" id="3065648"/>
    <lineage>
        <taxon>Bacteria</taxon>
        <taxon>Pseudomonadati</taxon>
        <taxon>Pseudomonadota</taxon>
        <taxon>Gammaproteobacteria</taxon>
        <taxon>Alteromonadales</taxon>
        <taxon>Colwelliaceae</taxon>
        <taxon>Thalassotalea</taxon>
    </lineage>
</organism>
<dbReference type="SUPFAM" id="SSF101790">
    <property type="entry name" value="Aminomethyltransferase beta-barrel domain"/>
    <property type="match status" value="1"/>
</dbReference>
<proteinExistence type="predicted"/>
<feature type="domain" description="Aminomethyltransferase C-terminal" evidence="3">
    <location>
        <begin position="316"/>
        <end position="371"/>
    </location>
</feature>
<dbReference type="InterPro" id="IPR028896">
    <property type="entry name" value="GcvT/YgfZ/DmdA"/>
</dbReference>
<dbReference type="RefSeq" id="WP_348387997.1">
    <property type="nucleotide sequence ID" value="NZ_CP134146.1"/>
</dbReference>
<keyword evidence="1" id="KW-0032">Aminotransferase</keyword>
<evidence type="ECO:0000259" key="2">
    <source>
        <dbReference type="Pfam" id="PF01571"/>
    </source>
</evidence>
<dbReference type="Pfam" id="PF08669">
    <property type="entry name" value="GCV_T_C"/>
    <property type="match status" value="1"/>
</dbReference>
<keyword evidence="1" id="KW-0808">Transferase</keyword>
<dbReference type="InterPro" id="IPR027266">
    <property type="entry name" value="TrmE/GcvT-like"/>
</dbReference>
<evidence type="ECO:0000313" key="4">
    <source>
        <dbReference type="EMBL" id="WNC68843.1"/>
    </source>
</evidence>
<dbReference type="PANTHER" id="PTHR43757">
    <property type="entry name" value="AMINOMETHYLTRANSFERASE"/>
    <property type="match status" value="1"/>
</dbReference>
<dbReference type="InterPro" id="IPR006222">
    <property type="entry name" value="GCVT_N"/>
</dbReference>
<evidence type="ECO:0000313" key="5">
    <source>
        <dbReference type="Proteomes" id="UP001248581"/>
    </source>
</evidence>
<name>A0ABY9TJ35_9GAMM</name>
<gene>
    <name evidence="4" type="ORF">RI845_01515</name>
</gene>
<dbReference type="InterPro" id="IPR029043">
    <property type="entry name" value="GcvT/YgfZ_C"/>
</dbReference>
<reference evidence="5" key="1">
    <citation type="submission" date="2023-09" db="EMBL/GenBank/DDBJ databases">
        <authorList>
            <person name="Li S."/>
            <person name="Li X."/>
            <person name="Zhang C."/>
            <person name="Zhao Z."/>
        </authorList>
    </citation>
    <scope>NUCLEOTIDE SEQUENCE [LARGE SCALE GENOMIC DNA]</scope>
    <source>
        <strain evidence="5">SQ345</strain>
    </source>
</reference>
<feature type="domain" description="GCVT N-terminal" evidence="2">
    <location>
        <begin position="40"/>
        <end position="295"/>
    </location>
</feature>
<evidence type="ECO:0000256" key="1">
    <source>
        <dbReference type="ARBA" id="ARBA00022576"/>
    </source>
</evidence>
<dbReference type="InterPro" id="IPR013977">
    <property type="entry name" value="GcvT_C"/>
</dbReference>
<sequence>MNSKTAKTMKTASDINHIKMTKRRSPFDPRISAMNLSESWIDWNGYRTPAYYFDAHTEYMATRNTCGVFDCTPMCKYRIKGKDTERMLNRMVTRDVTKQGINRVAYNVWCTDNGRVIDDGTLFRLSEDEFIIFCAEPGMDWFCLSAVGFDDIEITDESHNIAGLALQGPTSCALLKALNINGVELLKPFDIGQFTLATDTGSIELMISRTGFTGDLGYELWVEPTDAIALWDALFSTGKIYGIQPLGDDSLGLARLEAGFILPELEFHGALHTVNLGYDQSPFELSLDWIVSFKKGNFNGREALLKEKEKGSTYKLIKLDIEGNKPADGSILYSDKSCNKEIGFVTSAAWSSALKQNIAYAFIKRASLKGDIWTEIYYQKEMRWHHKVAKCEQHIGPFWKPERAKQTPPPDC</sequence>
<evidence type="ECO:0000259" key="3">
    <source>
        <dbReference type="Pfam" id="PF08669"/>
    </source>
</evidence>
<dbReference type="Gene3D" id="3.30.1360.120">
    <property type="entry name" value="Probable tRNA modification gtpase trme, domain 1"/>
    <property type="match status" value="1"/>
</dbReference>
<dbReference type="PIRSF" id="PIRSF006487">
    <property type="entry name" value="GcvT"/>
    <property type="match status" value="1"/>
</dbReference>
<dbReference type="EMBL" id="CP134146">
    <property type="protein sequence ID" value="WNC68843.1"/>
    <property type="molecule type" value="Genomic_DNA"/>
</dbReference>
<keyword evidence="5" id="KW-1185">Reference proteome</keyword>